<name>A0AAD1SEN8_PELCU</name>
<dbReference type="EMBL" id="OW240917">
    <property type="protein sequence ID" value="CAH2300106.1"/>
    <property type="molecule type" value="Genomic_DNA"/>
</dbReference>
<keyword evidence="2" id="KW-1185">Reference proteome</keyword>
<accession>A0AAD1SEN8</accession>
<gene>
    <name evidence="1" type="ORF">PECUL_23A039038</name>
</gene>
<dbReference type="AlphaFoldDB" id="A0AAD1SEN8"/>
<organism evidence="1 2">
    <name type="scientific">Pelobates cultripes</name>
    <name type="common">Western spadefoot toad</name>
    <dbReference type="NCBI Taxonomy" id="61616"/>
    <lineage>
        <taxon>Eukaryota</taxon>
        <taxon>Metazoa</taxon>
        <taxon>Chordata</taxon>
        <taxon>Craniata</taxon>
        <taxon>Vertebrata</taxon>
        <taxon>Euteleostomi</taxon>
        <taxon>Amphibia</taxon>
        <taxon>Batrachia</taxon>
        <taxon>Anura</taxon>
        <taxon>Pelobatoidea</taxon>
        <taxon>Pelobatidae</taxon>
        <taxon>Pelobates</taxon>
    </lineage>
</organism>
<sequence length="82" mass="8926">DTVCEPEGLTAPPKVLCETLGDIVECDCWEGEQGVDKYLPVTEPVMSTKCEIVMCLYSDVPVSKYCEAGMSESKGEEEGESQ</sequence>
<feature type="non-terminal residue" evidence="1">
    <location>
        <position position="1"/>
    </location>
</feature>
<dbReference type="Proteomes" id="UP001295444">
    <property type="component" value="Chromosome 06"/>
</dbReference>
<evidence type="ECO:0000313" key="1">
    <source>
        <dbReference type="EMBL" id="CAH2300106.1"/>
    </source>
</evidence>
<proteinExistence type="predicted"/>
<feature type="non-terminal residue" evidence="1">
    <location>
        <position position="82"/>
    </location>
</feature>
<evidence type="ECO:0000313" key="2">
    <source>
        <dbReference type="Proteomes" id="UP001295444"/>
    </source>
</evidence>
<protein>
    <submittedName>
        <fullName evidence="1">Uncharacterized protein</fullName>
    </submittedName>
</protein>
<reference evidence="1" key="1">
    <citation type="submission" date="2022-03" db="EMBL/GenBank/DDBJ databases">
        <authorList>
            <person name="Alioto T."/>
            <person name="Alioto T."/>
            <person name="Gomez Garrido J."/>
        </authorList>
    </citation>
    <scope>NUCLEOTIDE SEQUENCE</scope>
</reference>